<feature type="domain" description="D-isomer specific 2-hydroxyacid dehydrogenase NAD-binding" evidence="3">
    <location>
        <begin position="238"/>
        <end position="332"/>
    </location>
</feature>
<evidence type="ECO:0000313" key="5">
    <source>
        <dbReference type="Proteomes" id="UP000324800"/>
    </source>
</evidence>
<evidence type="ECO:0000259" key="3">
    <source>
        <dbReference type="Pfam" id="PF02826"/>
    </source>
</evidence>
<reference evidence="4 5" key="1">
    <citation type="submission" date="2019-03" db="EMBL/GenBank/DDBJ databases">
        <title>Single cell metagenomics reveals metabolic interactions within the superorganism composed of flagellate Streblomastix strix and complex community of Bacteroidetes bacteria on its surface.</title>
        <authorList>
            <person name="Treitli S.C."/>
            <person name="Kolisko M."/>
            <person name="Husnik F."/>
            <person name="Keeling P."/>
            <person name="Hampl V."/>
        </authorList>
    </citation>
    <scope>NUCLEOTIDE SEQUENCE [LARGE SCALE GENOMIC DNA]</scope>
    <source>
        <strain evidence="4">ST1C</strain>
    </source>
</reference>
<comment type="caution">
    <text evidence="4">The sequence shown here is derived from an EMBL/GenBank/DDBJ whole genome shotgun (WGS) entry which is preliminary data.</text>
</comment>
<dbReference type="GO" id="GO:0016491">
    <property type="term" value="F:oxidoreductase activity"/>
    <property type="evidence" value="ECO:0007669"/>
    <property type="project" value="UniProtKB-KW"/>
</dbReference>
<organism evidence="4 5">
    <name type="scientific">Streblomastix strix</name>
    <dbReference type="NCBI Taxonomy" id="222440"/>
    <lineage>
        <taxon>Eukaryota</taxon>
        <taxon>Metamonada</taxon>
        <taxon>Preaxostyla</taxon>
        <taxon>Oxymonadida</taxon>
        <taxon>Streblomastigidae</taxon>
        <taxon>Streblomastix</taxon>
    </lineage>
</organism>
<dbReference type="Proteomes" id="UP000324800">
    <property type="component" value="Unassembled WGS sequence"/>
</dbReference>
<dbReference type="Gene3D" id="3.40.50.720">
    <property type="entry name" value="NAD(P)-binding Rossmann-like Domain"/>
    <property type="match status" value="2"/>
</dbReference>
<accession>A0A5J4X1Q0</accession>
<gene>
    <name evidence="4" type="ORF">EZS28_003241</name>
</gene>
<dbReference type="PANTHER" id="PTHR43333:SF1">
    <property type="entry name" value="D-ISOMER SPECIFIC 2-HYDROXYACID DEHYDROGENASE NAD-BINDING DOMAIN-CONTAINING PROTEIN"/>
    <property type="match status" value="1"/>
</dbReference>
<evidence type="ECO:0000256" key="1">
    <source>
        <dbReference type="ARBA" id="ARBA00023002"/>
    </source>
</evidence>
<keyword evidence="2" id="KW-0520">NAD</keyword>
<dbReference type="EMBL" id="SNRW01000423">
    <property type="protein sequence ID" value="KAA6401228.1"/>
    <property type="molecule type" value="Genomic_DNA"/>
</dbReference>
<dbReference type="GO" id="GO:0051287">
    <property type="term" value="F:NAD binding"/>
    <property type="evidence" value="ECO:0007669"/>
    <property type="project" value="InterPro"/>
</dbReference>
<dbReference type="InterPro" id="IPR036291">
    <property type="entry name" value="NAD(P)-bd_dom_sf"/>
</dbReference>
<sequence length="395" mass="45317">MSNLQKDKKYLILFVQQSNELAKQMLDILSMLDKNFIFDFIFLNNQDNPEFPMQLKRAHVVFGNPSLLQRMQKPKRDCPNLKWFMSLSSDQKEILQMAPHYEESEPPFILSHSYNFQGALVAEYVIGMVIMLQHKFLLLANSQSAPFSVQAPCLQFLHFSQLRFGVLGVGQNGQEVARRVHVLGGKIWGLHRHARKDGEPLFPAYKQERESTDKLPLISQCFERMFALDGDKTKTQDEVLIEFLSGVDVIVVALPESSETTYLLGGSDSKDERQARHVLQHCKPSCILINLRCNTIISENEIIHALNKNWIQTVVLDVFNIQPLPPTSPLITSKLPPSRLILSPSLSGAVHTNNLFQQLLQDNIQLFMQGMLEERRTGVRWKPNLHYMIDWKHDS</sequence>
<dbReference type="AlphaFoldDB" id="A0A5J4X1Q0"/>
<dbReference type="SUPFAM" id="SSF51735">
    <property type="entry name" value="NAD(P)-binding Rossmann-fold domains"/>
    <property type="match status" value="1"/>
</dbReference>
<keyword evidence="1" id="KW-0560">Oxidoreductase</keyword>
<evidence type="ECO:0000313" key="4">
    <source>
        <dbReference type="EMBL" id="KAA6401228.1"/>
    </source>
</evidence>
<evidence type="ECO:0000256" key="2">
    <source>
        <dbReference type="ARBA" id="ARBA00023027"/>
    </source>
</evidence>
<dbReference type="InterPro" id="IPR006140">
    <property type="entry name" value="D-isomer_DH_NAD-bd"/>
</dbReference>
<dbReference type="PANTHER" id="PTHR43333">
    <property type="entry name" value="2-HACID_DH_C DOMAIN-CONTAINING PROTEIN"/>
    <property type="match status" value="1"/>
</dbReference>
<proteinExistence type="predicted"/>
<dbReference type="OrthoDB" id="298012at2759"/>
<name>A0A5J4X1Q0_9EUKA</name>
<protein>
    <submittedName>
        <fullName evidence="4">Putative D-2-hydroxyacid dehydrogenase</fullName>
    </submittedName>
</protein>
<dbReference type="Pfam" id="PF02826">
    <property type="entry name" value="2-Hacid_dh_C"/>
    <property type="match status" value="1"/>
</dbReference>